<accession>A0A3R6ZHZ2</accession>
<dbReference type="CDD" id="cd22884">
    <property type="entry name" value="TOM22"/>
    <property type="match status" value="1"/>
</dbReference>
<evidence type="ECO:0000313" key="2">
    <source>
        <dbReference type="EMBL" id="RHZ28383.1"/>
    </source>
</evidence>
<evidence type="ECO:0000313" key="5">
    <source>
        <dbReference type="Proteomes" id="UP000285430"/>
    </source>
</evidence>
<dbReference type="VEuPathDB" id="FungiDB:H257_07214"/>
<organism evidence="1 6">
    <name type="scientific">Aphanomyces astaci</name>
    <name type="common">Crayfish plague agent</name>
    <dbReference type="NCBI Taxonomy" id="112090"/>
    <lineage>
        <taxon>Eukaryota</taxon>
        <taxon>Sar</taxon>
        <taxon>Stramenopiles</taxon>
        <taxon>Oomycota</taxon>
        <taxon>Saprolegniomycetes</taxon>
        <taxon>Saprolegniales</taxon>
        <taxon>Verrucalvaceae</taxon>
        <taxon>Aphanomyces</taxon>
    </lineage>
</organism>
<keyword evidence="4" id="KW-1185">Reference proteome</keyword>
<evidence type="ECO:0000313" key="3">
    <source>
        <dbReference type="EMBL" id="RQM21487.1"/>
    </source>
</evidence>
<gene>
    <name evidence="3" type="ORF">B5M09_008542</name>
    <name evidence="1" type="ORF">DYB35_005477</name>
    <name evidence="2" type="ORF">DYB37_006051</name>
</gene>
<name>A0A3R6ZHZ2_APHAT</name>
<sequence>MSAIGALKKLDQQKKPDSTPGGILVRPHDIKCMIVLTISMKLTINDFRVLSQGLLQSTVVKRARETFTWSTKQFWKWYQFGGRYTWIIATTLLFTVIPLGMEIMREGDVKEVEALRVQALKAQGYTAGQIAQMGYVDASTASLTEALQ</sequence>
<reference evidence="3 4" key="1">
    <citation type="submission" date="2018-07" db="EMBL/GenBank/DDBJ databases">
        <title>Annotation of Aphanomyces astaci genome assembly.</title>
        <authorList>
            <person name="Studholme D.J."/>
        </authorList>
    </citation>
    <scope>NUCLEOTIDE SEQUENCE [LARGE SCALE GENOMIC DNA]</scope>
    <source>
        <strain evidence="3">Pc</strain>
    </source>
</reference>
<dbReference type="EMBL" id="QUTH01001976">
    <property type="protein sequence ID" value="RHZ28383.1"/>
    <property type="molecule type" value="Genomic_DNA"/>
</dbReference>
<dbReference type="Proteomes" id="UP000285712">
    <property type="component" value="Unassembled WGS sequence"/>
</dbReference>
<dbReference type="Proteomes" id="UP000284702">
    <property type="component" value="Unassembled WGS sequence"/>
</dbReference>
<dbReference type="Proteomes" id="UP000285430">
    <property type="component" value="Unassembled WGS sequence"/>
</dbReference>
<evidence type="ECO:0000313" key="1">
    <source>
        <dbReference type="EMBL" id="RHY90018.1"/>
    </source>
</evidence>
<reference evidence="5 6" key="2">
    <citation type="submission" date="2018-08" db="EMBL/GenBank/DDBJ databases">
        <title>Aphanomyces genome sequencing and annotation.</title>
        <authorList>
            <person name="Minardi D."/>
            <person name="Oidtmann B."/>
            <person name="Van Der Giezen M."/>
            <person name="Studholme D.J."/>
        </authorList>
    </citation>
    <scope>NUCLEOTIDE SEQUENCE [LARGE SCALE GENOMIC DNA]</scope>
    <source>
        <strain evidence="2 5">Da</strain>
        <strain evidence="1 6">Sv</strain>
    </source>
</reference>
<dbReference type="EMBL" id="MZMZ02003512">
    <property type="protein sequence ID" value="RQM21487.1"/>
    <property type="molecule type" value="Genomic_DNA"/>
</dbReference>
<evidence type="ECO:0000313" key="4">
    <source>
        <dbReference type="Proteomes" id="UP000284702"/>
    </source>
</evidence>
<dbReference type="EMBL" id="QUTG01003855">
    <property type="protein sequence ID" value="RHY90018.1"/>
    <property type="molecule type" value="Genomic_DNA"/>
</dbReference>
<dbReference type="AlphaFoldDB" id="A0A3R6ZHZ2"/>
<protein>
    <submittedName>
        <fullName evidence="1">Uncharacterized protein</fullName>
    </submittedName>
</protein>
<evidence type="ECO:0000313" key="6">
    <source>
        <dbReference type="Proteomes" id="UP000285712"/>
    </source>
</evidence>
<proteinExistence type="predicted"/>
<comment type="caution">
    <text evidence="1">The sequence shown here is derived from an EMBL/GenBank/DDBJ whole genome shotgun (WGS) entry which is preliminary data.</text>
</comment>